<evidence type="ECO:0000313" key="4">
    <source>
        <dbReference type="EMBL" id="KJL40038.1"/>
    </source>
</evidence>
<feature type="transmembrane region" description="Helical" evidence="2">
    <location>
        <begin position="221"/>
        <end position="246"/>
    </location>
</feature>
<comment type="caution">
    <text evidence="4">The sequence shown here is derived from an EMBL/GenBank/DDBJ whole genome shotgun (WGS) entry which is preliminary data.</text>
</comment>
<dbReference type="RefSeq" id="WP_048809390.1">
    <property type="nucleotide sequence ID" value="NZ_JYIY01000054.1"/>
</dbReference>
<dbReference type="InterPro" id="IPR038765">
    <property type="entry name" value="Papain-like_cys_pep_sf"/>
</dbReference>
<dbReference type="InterPro" id="IPR002931">
    <property type="entry name" value="Transglutaminase-like"/>
</dbReference>
<gene>
    <name evidence="4" type="primary">tgpA</name>
    <name evidence="4" type="ORF">RR49_00427</name>
</gene>
<keyword evidence="2" id="KW-0472">Membrane</keyword>
<dbReference type="STRING" id="400772.RR49_00427"/>
<feature type="transmembrane region" description="Helical" evidence="2">
    <location>
        <begin position="191"/>
        <end position="209"/>
    </location>
</feature>
<feature type="transmembrane region" description="Helical" evidence="2">
    <location>
        <begin position="87"/>
        <end position="120"/>
    </location>
</feature>
<name>A0A0F0LZ07_9MICO</name>
<feature type="compositionally biased region" description="Low complexity" evidence="1">
    <location>
        <begin position="576"/>
        <end position="610"/>
    </location>
</feature>
<dbReference type="SMART" id="SM00460">
    <property type="entry name" value="TGc"/>
    <property type="match status" value="1"/>
</dbReference>
<dbReference type="GO" id="GO:0003810">
    <property type="term" value="F:protein-glutamine gamma-glutamyltransferase activity"/>
    <property type="evidence" value="ECO:0007669"/>
    <property type="project" value="UniProtKB-EC"/>
</dbReference>
<dbReference type="EMBL" id="JYIY01000054">
    <property type="protein sequence ID" value="KJL40038.1"/>
    <property type="molecule type" value="Genomic_DNA"/>
</dbReference>
<dbReference type="EC" id="2.3.2.13" evidence="4"/>
<keyword evidence="2" id="KW-1133">Transmembrane helix</keyword>
<reference evidence="4 5" key="1">
    <citation type="submission" date="2015-02" db="EMBL/GenBank/DDBJ databases">
        <title>Draft genome sequences of ten Microbacterium spp. with emphasis on heavy metal contaminated environments.</title>
        <authorList>
            <person name="Corretto E."/>
        </authorList>
    </citation>
    <scope>NUCLEOTIDE SEQUENCE [LARGE SCALE GENOMIC DNA]</scope>
    <source>
        <strain evidence="4 5">DSM 18659</strain>
    </source>
</reference>
<keyword evidence="5" id="KW-1185">Reference proteome</keyword>
<dbReference type="PANTHER" id="PTHR42736:SF1">
    <property type="entry name" value="PROTEIN-GLUTAMINE GAMMA-GLUTAMYLTRANSFERASE"/>
    <property type="match status" value="1"/>
</dbReference>
<feature type="domain" description="Transglutaminase-like" evidence="3">
    <location>
        <begin position="479"/>
        <end position="553"/>
    </location>
</feature>
<dbReference type="InterPro" id="IPR021878">
    <property type="entry name" value="TgpA_N"/>
</dbReference>
<keyword evidence="4" id="KW-0012">Acyltransferase</keyword>
<protein>
    <submittedName>
        <fullName evidence="4">Protein-glutamine gamma-glutamyltransferase</fullName>
        <ecNumber evidence="4">2.3.2.13</ecNumber>
    </submittedName>
</protein>
<dbReference type="InterPro" id="IPR052901">
    <property type="entry name" value="Bact_TGase-like"/>
</dbReference>
<feature type="transmembrane region" description="Helical" evidence="2">
    <location>
        <begin position="613"/>
        <end position="637"/>
    </location>
</feature>
<dbReference type="Pfam" id="PF01841">
    <property type="entry name" value="Transglut_core"/>
    <property type="match status" value="1"/>
</dbReference>
<dbReference type="Proteomes" id="UP000033451">
    <property type="component" value="Unassembled WGS sequence"/>
</dbReference>
<feature type="transmembrane region" description="Helical" evidence="2">
    <location>
        <begin position="140"/>
        <end position="159"/>
    </location>
</feature>
<dbReference type="Pfam" id="PF11992">
    <property type="entry name" value="TgpA_N"/>
    <property type="match status" value="1"/>
</dbReference>
<feature type="transmembrane region" description="Helical" evidence="2">
    <location>
        <begin position="31"/>
        <end position="49"/>
    </location>
</feature>
<dbReference type="Gene3D" id="3.10.620.30">
    <property type="match status" value="1"/>
</dbReference>
<keyword evidence="4" id="KW-0808">Transferase</keyword>
<dbReference type="AlphaFoldDB" id="A0A0F0LZ07"/>
<evidence type="ECO:0000313" key="5">
    <source>
        <dbReference type="Proteomes" id="UP000033451"/>
    </source>
</evidence>
<dbReference type="PATRIC" id="fig|400772.4.peg.458"/>
<evidence type="ECO:0000256" key="2">
    <source>
        <dbReference type="SAM" id="Phobius"/>
    </source>
</evidence>
<feature type="transmembrane region" description="Helical" evidence="2">
    <location>
        <begin position="166"/>
        <end position="185"/>
    </location>
</feature>
<dbReference type="PANTHER" id="PTHR42736">
    <property type="entry name" value="PROTEIN-GLUTAMINE GAMMA-GLUTAMYLTRANSFERASE"/>
    <property type="match status" value="1"/>
</dbReference>
<feature type="region of interest" description="Disordered" evidence="1">
    <location>
        <begin position="560"/>
        <end position="610"/>
    </location>
</feature>
<organism evidence="4 5">
    <name type="scientific">Microbacterium ginsengisoli</name>
    <dbReference type="NCBI Taxonomy" id="400772"/>
    <lineage>
        <taxon>Bacteria</taxon>
        <taxon>Bacillati</taxon>
        <taxon>Actinomycetota</taxon>
        <taxon>Actinomycetes</taxon>
        <taxon>Micrococcales</taxon>
        <taxon>Microbacteriaceae</taxon>
        <taxon>Microbacterium</taxon>
    </lineage>
</organism>
<dbReference type="SUPFAM" id="SSF54001">
    <property type="entry name" value="Cysteine proteinases"/>
    <property type="match status" value="1"/>
</dbReference>
<feature type="transmembrane region" description="Helical" evidence="2">
    <location>
        <begin position="55"/>
        <end position="75"/>
    </location>
</feature>
<evidence type="ECO:0000259" key="3">
    <source>
        <dbReference type="SMART" id="SM00460"/>
    </source>
</evidence>
<evidence type="ECO:0000256" key="1">
    <source>
        <dbReference type="SAM" id="MobiDB-lite"/>
    </source>
</evidence>
<proteinExistence type="predicted"/>
<keyword evidence="2" id="KW-0812">Transmembrane</keyword>
<accession>A0A0F0LZ07</accession>
<sequence length="763" mass="79370">MSDDPTAHDRVFATRDASVARRPRRTARGTFRLTVGAFVALVAALLPLLRVIAPGFWLAAALGLAALVLTIGYLLRVRGVPAWAVSLIELVVWMLGVTGLFFAGQAWLLVIPSPAVFAAVPEVLSRAAQDIITGYAPLDATAAIAFLLVSSVALLAIALDHIVVTARMPLLAVVALLTVALIPTVSVQRSMPTWELVTLGATFLLLFRFETRTRREPERPGAVRTAAGFVLGAAALVTTLIVAPLLPTLNPVVLVPGSVSVGVDASIDLGRNLRNPASTEILTVTTDTGSAPYLRLATLSLLQGSGTWVPDAPSTTAIGSDGTFPAQALGSTITTTEAQTQIDISRLDTTWLPVPYPAASISGLTGSWAIADQNLTVESQGGSTRGQQYTVTTTSPQPTLEQIETAPARSTNSIYTVLPQNLPTIITSDAQQVTAGATSAYDKLIALQTWFRGDEFTYSLNAPVEQGFDGSSADAVARFLQVKSGYCVHYASAFTLMARSLGIPTRIVIGYLPGTYSSSTPDTVTYKVVSDQLHAWPEAYFQGIGWVRFEPTKSLGVSTSFAPGSGTSGTVDNSGSTPQPTASSAPTAAPSDQPSTAPTTGTTTSTTSTSGPAIAAIVPWALGAVLVIAVLAVPGVLGAARARRLRAAAARGDAVAAWSWVQDAARDVGVPVSAAASPREFGAALIAQPGVPPDAVWRLVDAVERAAYAPPPAPTGRRARRAASGDPATADAAAAVRSGVLGSVAPARRLIARVWPRSLWARE</sequence>